<accession>A0A3B0TP44</accession>
<protein>
    <submittedName>
        <fullName evidence="3">SAM-dependent methyltransferase 2, in cluster with Hydroxyacylglutathione hydrolase</fullName>
    </submittedName>
</protein>
<feature type="region of interest" description="Disordered" evidence="1">
    <location>
        <begin position="239"/>
        <end position="272"/>
    </location>
</feature>
<dbReference type="Gene3D" id="3.40.50.150">
    <property type="entry name" value="Vaccinia Virus protein VP39"/>
    <property type="match status" value="1"/>
</dbReference>
<evidence type="ECO:0000313" key="3">
    <source>
        <dbReference type="EMBL" id="VAW16212.1"/>
    </source>
</evidence>
<sequence length="272" mass="29630">MHVIDLRDFYSRPLGAVVRRLVARQVRRLWPNVTGETIVGLGYATPYLTQFRDEAAATLAFMPAAQGVVRWPADGASAVALVDEVSLPLADASVERVLVVHGVETVDALKPMLREVWRVLTPGGRLLIVATNRSGLWARVDSTPFGHGRPFSKRQLSHLLREGMFSPAGWAQALYMPPLRLALLVRSAIWLERVGAIFWPGFSGVVLVGAIKEMYAMVPPAQRRFAARLRPELGYLPQDRAGARFTGSNSNASAETPPAGRGNSPTKGSGQD</sequence>
<dbReference type="SUPFAM" id="SSF53335">
    <property type="entry name" value="S-adenosyl-L-methionine-dependent methyltransferases"/>
    <property type="match status" value="1"/>
</dbReference>
<dbReference type="GO" id="GO:0008757">
    <property type="term" value="F:S-adenosylmethionine-dependent methyltransferase activity"/>
    <property type="evidence" value="ECO:0007669"/>
    <property type="project" value="InterPro"/>
</dbReference>
<proteinExistence type="predicted"/>
<organism evidence="3">
    <name type="scientific">hydrothermal vent metagenome</name>
    <dbReference type="NCBI Taxonomy" id="652676"/>
    <lineage>
        <taxon>unclassified sequences</taxon>
        <taxon>metagenomes</taxon>
        <taxon>ecological metagenomes</taxon>
    </lineage>
</organism>
<dbReference type="GO" id="GO:0032259">
    <property type="term" value="P:methylation"/>
    <property type="evidence" value="ECO:0007669"/>
    <property type="project" value="UniProtKB-KW"/>
</dbReference>
<reference evidence="3" key="1">
    <citation type="submission" date="2018-06" db="EMBL/GenBank/DDBJ databases">
        <authorList>
            <person name="Zhirakovskaya E."/>
        </authorList>
    </citation>
    <scope>NUCLEOTIDE SEQUENCE</scope>
</reference>
<dbReference type="AlphaFoldDB" id="A0A3B0TP44"/>
<gene>
    <name evidence="3" type="ORF">MNBD_ALPHA09-624</name>
</gene>
<dbReference type="InterPro" id="IPR029063">
    <property type="entry name" value="SAM-dependent_MTases_sf"/>
</dbReference>
<keyword evidence="3" id="KW-0808">Transferase</keyword>
<feature type="domain" description="Methyltransferase type 11" evidence="2">
    <location>
        <begin position="80"/>
        <end position="128"/>
    </location>
</feature>
<name>A0A3B0TP44_9ZZZZ</name>
<evidence type="ECO:0000256" key="1">
    <source>
        <dbReference type="SAM" id="MobiDB-lite"/>
    </source>
</evidence>
<dbReference type="GO" id="GO:0016787">
    <property type="term" value="F:hydrolase activity"/>
    <property type="evidence" value="ECO:0007669"/>
    <property type="project" value="UniProtKB-KW"/>
</dbReference>
<dbReference type="EMBL" id="UOEM01000095">
    <property type="protein sequence ID" value="VAW16212.1"/>
    <property type="molecule type" value="Genomic_DNA"/>
</dbReference>
<dbReference type="InterPro" id="IPR013216">
    <property type="entry name" value="Methyltransf_11"/>
</dbReference>
<feature type="compositionally biased region" description="Polar residues" evidence="1">
    <location>
        <begin position="263"/>
        <end position="272"/>
    </location>
</feature>
<dbReference type="Pfam" id="PF08241">
    <property type="entry name" value="Methyltransf_11"/>
    <property type="match status" value="1"/>
</dbReference>
<keyword evidence="3" id="KW-0489">Methyltransferase</keyword>
<keyword evidence="3" id="KW-0378">Hydrolase</keyword>
<evidence type="ECO:0000259" key="2">
    <source>
        <dbReference type="Pfam" id="PF08241"/>
    </source>
</evidence>